<name>A0A1F5GRV8_9BACT</name>
<dbReference type="InterPro" id="IPR036805">
    <property type="entry name" value="Tscrpt_elong_fac_GreA/B_N_sf"/>
</dbReference>
<feature type="region of interest" description="Disordered" evidence="2">
    <location>
        <begin position="72"/>
        <end position="93"/>
    </location>
</feature>
<evidence type="ECO:0000256" key="1">
    <source>
        <dbReference type="SAM" id="Coils"/>
    </source>
</evidence>
<dbReference type="Gene3D" id="1.10.287.180">
    <property type="entry name" value="Transcription elongation factor, GreA/GreB, N-terminal domain"/>
    <property type="match status" value="1"/>
</dbReference>
<dbReference type="AlphaFoldDB" id="A0A1F5GRV8"/>
<protein>
    <submittedName>
        <fullName evidence="3">Uncharacterized protein</fullName>
    </submittedName>
</protein>
<evidence type="ECO:0000313" key="4">
    <source>
        <dbReference type="Proteomes" id="UP000178336"/>
    </source>
</evidence>
<dbReference type="Proteomes" id="UP000178336">
    <property type="component" value="Unassembled WGS sequence"/>
</dbReference>
<evidence type="ECO:0000313" key="3">
    <source>
        <dbReference type="EMBL" id="OGD94616.1"/>
    </source>
</evidence>
<evidence type="ECO:0000256" key="2">
    <source>
        <dbReference type="SAM" id="MobiDB-lite"/>
    </source>
</evidence>
<feature type="coiled-coil region" evidence="1">
    <location>
        <begin position="2"/>
        <end position="29"/>
    </location>
</feature>
<dbReference type="GO" id="GO:0032784">
    <property type="term" value="P:regulation of DNA-templated transcription elongation"/>
    <property type="evidence" value="ECO:0007669"/>
    <property type="project" value="InterPro"/>
</dbReference>
<dbReference type="GO" id="GO:0003677">
    <property type="term" value="F:DNA binding"/>
    <property type="evidence" value="ECO:0007669"/>
    <property type="project" value="InterPro"/>
</dbReference>
<comment type="caution">
    <text evidence="3">The sequence shown here is derived from an EMBL/GenBank/DDBJ whole genome shotgun (WGS) entry which is preliminary data.</text>
</comment>
<reference evidence="3 4" key="1">
    <citation type="journal article" date="2016" name="Nat. Commun.">
        <title>Thousands of microbial genomes shed light on interconnected biogeochemical processes in an aquifer system.</title>
        <authorList>
            <person name="Anantharaman K."/>
            <person name="Brown C.T."/>
            <person name="Hug L.A."/>
            <person name="Sharon I."/>
            <person name="Castelle C.J."/>
            <person name="Probst A.J."/>
            <person name="Thomas B.C."/>
            <person name="Singh A."/>
            <person name="Wilkins M.J."/>
            <person name="Karaoz U."/>
            <person name="Brodie E.L."/>
            <person name="Williams K.H."/>
            <person name="Hubbard S.S."/>
            <person name="Banfield J.F."/>
        </authorList>
    </citation>
    <scope>NUCLEOTIDE SEQUENCE [LARGE SCALE GENOMIC DNA]</scope>
</reference>
<keyword evidence="1" id="KW-0175">Coiled coil</keyword>
<proteinExistence type="predicted"/>
<organism evidence="3 4">
    <name type="scientific">Candidatus Curtissbacteria bacterium RIFCSPLOWO2_01_FULL_37_9</name>
    <dbReference type="NCBI Taxonomy" id="1797724"/>
    <lineage>
        <taxon>Bacteria</taxon>
        <taxon>Candidatus Curtissiibacteriota</taxon>
    </lineage>
</organism>
<dbReference type="EMBL" id="MFBN01000044">
    <property type="protein sequence ID" value="OGD94616.1"/>
    <property type="molecule type" value="Genomic_DNA"/>
</dbReference>
<sequence>MAQSKTQKLKSLKKKLKELEDVKLKQALARYGEAYQASGAAWQENAAWELADEEVSVLRAMVAEIKDEIKSLEHPNPQASLPTVPLANRQNTS</sequence>
<accession>A0A1F5GRV8</accession>
<gene>
    <name evidence="3" type="ORF">A3A48_02995</name>
</gene>